<keyword evidence="1" id="KW-0732">Signal</keyword>
<protein>
    <submittedName>
        <fullName evidence="2">Uncharacterized protein</fullName>
    </submittedName>
</protein>
<dbReference type="Proteomes" id="UP000237104">
    <property type="component" value="Unassembled WGS sequence"/>
</dbReference>
<organism evidence="2 3">
    <name type="scientific">Cryobacterium zongtaii</name>
    <dbReference type="NCBI Taxonomy" id="1259217"/>
    <lineage>
        <taxon>Bacteria</taxon>
        <taxon>Bacillati</taxon>
        <taxon>Actinomycetota</taxon>
        <taxon>Actinomycetes</taxon>
        <taxon>Micrococcales</taxon>
        <taxon>Microbacteriaceae</taxon>
        <taxon>Cryobacterium</taxon>
    </lineage>
</organism>
<comment type="caution">
    <text evidence="2">The sequence shown here is derived from an EMBL/GenBank/DDBJ whole genome shotgun (WGS) entry which is preliminary data.</text>
</comment>
<feature type="chain" id="PRO_5039186142" evidence="1">
    <location>
        <begin position="27"/>
        <end position="251"/>
    </location>
</feature>
<dbReference type="EMBL" id="PPXF01000011">
    <property type="protein sequence ID" value="POH71232.1"/>
    <property type="molecule type" value="Genomic_DNA"/>
</dbReference>
<feature type="signal peptide" evidence="1">
    <location>
        <begin position="1"/>
        <end position="26"/>
    </location>
</feature>
<dbReference type="PROSITE" id="PS51257">
    <property type="entry name" value="PROKAR_LIPOPROTEIN"/>
    <property type="match status" value="1"/>
</dbReference>
<proteinExistence type="predicted"/>
<evidence type="ECO:0000313" key="2">
    <source>
        <dbReference type="EMBL" id="POH71232.1"/>
    </source>
</evidence>
<reference evidence="2 3" key="1">
    <citation type="submission" date="2018-01" db="EMBL/GenBank/DDBJ databases">
        <title>Cryobacterium sp. nov., from glaciers in China.</title>
        <authorList>
            <person name="Liu Q."/>
            <person name="Xin Y.-H."/>
        </authorList>
    </citation>
    <scope>NUCLEOTIDE SEQUENCE [LARGE SCALE GENOMIC DNA]</scope>
    <source>
        <strain evidence="2 3">TMB1-8</strain>
    </source>
</reference>
<dbReference type="AlphaFoldDB" id="A0A2S3ZQD4"/>
<evidence type="ECO:0000313" key="3">
    <source>
        <dbReference type="Proteomes" id="UP000237104"/>
    </source>
</evidence>
<name>A0A2S3ZQD4_9MICO</name>
<accession>A0A2S3ZQD4</accession>
<gene>
    <name evidence="2" type="ORF">C3B59_01090</name>
</gene>
<sequence>MRRSKPALVRSVACLLGVALTLTACTASPPDAGATESAESVNTADWPVVELNGVGPVEKIIDVPEGAASFRVSFVCVSGNFSLSFSGATQNDRRGGCQGTRTYLFPASESAPMQLYISVPSDSQYALTGEFTTDVFSPDPLITDACTELSEYMSVYLNADQGYLQGDVSAEEWRVQMDEAVGIITELQDTATGLIALQLPALVEGMSSPVVVPGYFHQQHSPTEMDAAGTIVGDVCGDNGSGIAIMAAYGG</sequence>
<evidence type="ECO:0000256" key="1">
    <source>
        <dbReference type="SAM" id="SignalP"/>
    </source>
</evidence>